<evidence type="ECO:0000313" key="1">
    <source>
        <dbReference type="EMBL" id="GIY11807.1"/>
    </source>
</evidence>
<dbReference type="AlphaFoldDB" id="A0AAV4QUK7"/>
<accession>A0AAV4QUK7</accession>
<reference evidence="1 2" key="1">
    <citation type="submission" date="2021-06" db="EMBL/GenBank/DDBJ databases">
        <title>Caerostris extrusa draft genome.</title>
        <authorList>
            <person name="Kono N."/>
            <person name="Arakawa K."/>
        </authorList>
    </citation>
    <scope>NUCLEOTIDE SEQUENCE [LARGE SCALE GENOMIC DNA]</scope>
</reference>
<keyword evidence="2" id="KW-1185">Reference proteome</keyword>
<comment type="caution">
    <text evidence="1">The sequence shown here is derived from an EMBL/GenBank/DDBJ whole genome shotgun (WGS) entry which is preliminary data.</text>
</comment>
<sequence>MAGKTLLFRSSILSTCTRSWRLHCSPIPCKRNSFLPLPIPIPIPVKVGGNTIIALPSEDGGTTYIPLRGGSSNNCYQPPCYNMGNSYKRRGFW</sequence>
<evidence type="ECO:0000313" key="2">
    <source>
        <dbReference type="Proteomes" id="UP001054945"/>
    </source>
</evidence>
<proteinExistence type="predicted"/>
<dbReference type="EMBL" id="BPLR01006700">
    <property type="protein sequence ID" value="GIY11807.1"/>
    <property type="molecule type" value="Genomic_DNA"/>
</dbReference>
<protein>
    <submittedName>
        <fullName evidence="1">Uncharacterized protein</fullName>
    </submittedName>
</protein>
<gene>
    <name evidence="1" type="ORF">CEXT_641411</name>
</gene>
<name>A0AAV4QUK7_CAEEX</name>
<organism evidence="1 2">
    <name type="scientific">Caerostris extrusa</name>
    <name type="common">Bark spider</name>
    <name type="synonym">Caerostris bankana</name>
    <dbReference type="NCBI Taxonomy" id="172846"/>
    <lineage>
        <taxon>Eukaryota</taxon>
        <taxon>Metazoa</taxon>
        <taxon>Ecdysozoa</taxon>
        <taxon>Arthropoda</taxon>
        <taxon>Chelicerata</taxon>
        <taxon>Arachnida</taxon>
        <taxon>Araneae</taxon>
        <taxon>Araneomorphae</taxon>
        <taxon>Entelegynae</taxon>
        <taxon>Araneoidea</taxon>
        <taxon>Araneidae</taxon>
        <taxon>Caerostris</taxon>
    </lineage>
</organism>
<dbReference type="Proteomes" id="UP001054945">
    <property type="component" value="Unassembled WGS sequence"/>
</dbReference>